<proteinExistence type="predicted"/>
<sequence length="492" mass="55513">MMHQGVSIVYAMVTNSSAQKVWSLIPFFTEHWKADIPPIGSDLGLGMFQFQFELESDLLTVLEKQPYHYARWMIILQRWEPTFSPDFPSMIPFWIKIHGIPIHLWTEETITSTSIRMRVHVNGRLSLIKESVIEYPNGDEVISTLVYERLERHCSQCGKLDHELRDGLEAKAQKKDLKAQKSKDAPALTRPGQSRSSNRYPAHTTYGGSFNRNKQHEPHHRDRDHHRQAWQPRGTNAKDSFPQDQDTRRHPNKDDSRSSLDDFSGDSHLHRSLKSRQQSDRMSLEKERYSSAKYRTPLQKTHSTSRNRAQPPAREEAVEAAMGEIRGGGVMTQYTSCADPTESAARKERLRQAEAQGQVEESAVQMVKASIARENAEAESLAAVGVNSQERIPTISRLGPVNVELMREPNDAQTGENQDARIPVVDRLVHTTGDVTTAENPLTTEEAGGKKRKPGRPAGRRKVASSPRLAPGSCSRKRKAQDKPPTGRNKAT</sequence>
<evidence type="ECO:0000256" key="1">
    <source>
        <dbReference type="SAM" id="MobiDB-lite"/>
    </source>
</evidence>
<feature type="compositionally biased region" description="Basic and acidic residues" evidence="1">
    <location>
        <begin position="214"/>
        <end position="227"/>
    </location>
</feature>
<feature type="region of interest" description="Disordered" evidence="1">
    <location>
        <begin position="172"/>
        <end position="314"/>
    </location>
</feature>
<dbReference type="AlphaFoldDB" id="A0A397XHZ8"/>
<feature type="domain" description="DUF4283" evidence="2">
    <location>
        <begin position="20"/>
        <end position="86"/>
    </location>
</feature>
<dbReference type="InterPro" id="IPR040256">
    <property type="entry name" value="At4g02000-like"/>
</dbReference>
<dbReference type="Pfam" id="PF14111">
    <property type="entry name" value="DUF4283"/>
    <property type="match status" value="1"/>
</dbReference>
<accession>A0A397XHZ8</accession>
<feature type="compositionally biased region" description="Polar residues" evidence="1">
    <location>
        <begin position="233"/>
        <end position="244"/>
    </location>
</feature>
<feature type="compositionally biased region" description="Basic and acidic residues" evidence="1">
    <location>
        <begin position="172"/>
        <end position="184"/>
    </location>
</feature>
<protein>
    <recommendedName>
        <fullName evidence="2">DUF4283 domain-containing protein</fullName>
    </recommendedName>
</protein>
<feature type="region of interest" description="Disordered" evidence="1">
    <location>
        <begin position="431"/>
        <end position="492"/>
    </location>
</feature>
<dbReference type="PANTHER" id="PTHR31286">
    <property type="entry name" value="GLYCINE-RICH CELL WALL STRUCTURAL PROTEIN 1.8-LIKE"/>
    <property type="match status" value="1"/>
</dbReference>
<organism evidence="3 4">
    <name type="scientific">Brassica campestris</name>
    <name type="common">Field mustard</name>
    <dbReference type="NCBI Taxonomy" id="3711"/>
    <lineage>
        <taxon>Eukaryota</taxon>
        <taxon>Viridiplantae</taxon>
        <taxon>Streptophyta</taxon>
        <taxon>Embryophyta</taxon>
        <taxon>Tracheophyta</taxon>
        <taxon>Spermatophyta</taxon>
        <taxon>Magnoliopsida</taxon>
        <taxon>eudicotyledons</taxon>
        <taxon>Gunneridae</taxon>
        <taxon>Pentapetalae</taxon>
        <taxon>rosids</taxon>
        <taxon>malvids</taxon>
        <taxon>Brassicales</taxon>
        <taxon>Brassicaceae</taxon>
        <taxon>Brassiceae</taxon>
        <taxon>Brassica</taxon>
    </lineage>
</organism>
<dbReference type="PANTHER" id="PTHR31286:SF163">
    <property type="entry name" value="ZINC KNUCKLE CX2CX4HX4C DOMAIN-CONTAINING PROTEIN"/>
    <property type="match status" value="1"/>
</dbReference>
<feature type="compositionally biased region" description="Basic residues" evidence="1">
    <location>
        <begin position="450"/>
        <end position="463"/>
    </location>
</feature>
<feature type="compositionally biased region" description="Basic and acidic residues" evidence="1">
    <location>
        <begin position="245"/>
        <end position="269"/>
    </location>
</feature>
<evidence type="ECO:0000313" key="3">
    <source>
        <dbReference type="EMBL" id="RID40289.1"/>
    </source>
</evidence>
<evidence type="ECO:0000313" key="4">
    <source>
        <dbReference type="Proteomes" id="UP000264353"/>
    </source>
</evidence>
<reference evidence="3 4" key="1">
    <citation type="submission" date="2018-06" db="EMBL/GenBank/DDBJ databases">
        <title>WGS assembly of Brassica rapa FPsc.</title>
        <authorList>
            <person name="Bowman J."/>
            <person name="Kohchi T."/>
            <person name="Yamato K."/>
            <person name="Jenkins J."/>
            <person name="Shu S."/>
            <person name="Ishizaki K."/>
            <person name="Yamaoka S."/>
            <person name="Nishihama R."/>
            <person name="Nakamura Y."/>
            <person name="Berger F."/>
            <person name="Adam C."/>
            <person name="Aki S."/>
            <person name="Althoff F."/>
            <person name="Araki T."/>
            <person name="Arteaga-Vazquez M."/>
            <person name="Balasubrmanian S."/>
            <person name="Bauer D."/>
            <person name="Boehm C."/>
            <person name="Briginshaw L."/>
            <person name="Caballero-Perez J."/>
            <person name="Catarino B."/>
            <person name="Chen F."/>
            <person name="Chiyoda S."/>
            <person name="Chovatia M."/>
            <person name="Davies K."/>
            <person name="Delmans M."/>
            <person name="Demura T."/>
            <person name="Dierschke T."/>
            <person name="Dolan L."/>
            <person name="Dorantes-Acosta A."/>
            <person name="Eklund D."/>
            <person name="Florent S."/>
            <person name="Flores-Sandoval E."/>
            <person name="Fujiyama A."/>
            <person name="Fukuzawa H."/>
            <person name="Galik B."/>
            <person name="Grimanelli D."/>
            <person name="Grimwood J."/>
            <person name="Grossniklaus U."/>
            <person name="Hamada T."/>
            <person name="Haseloff J."/>
            <person name="Hetherington A."/>
            <person name="Higo A."/>
            <person name="Hirakawa Y."/>
            <person name="Hundley H."/>
            <person name="Ikeda Y."/>
            <person name="Inoue K."/>
            <person name="Inoue S."/>
            <person name="Ishida S."/>
            <person name="Jia Q."/>
            <person name="Kakita M."/>
            <person name="Kanazawa T."/>
            <person name="Kawai Y."/>
            <person name="Kawashima T."/>
            <person name="Kennedy M."/>
            <person name="Kinose K."/>
            <person name="Kinoshita T."/>
            <person name="Kohara Y."/>
            <person name="Koide E."/>
            <person name="Komatsu K."/>
            <person name="Kopischke S."/>
            <person name="Kubo M."/>
            <person name="Kyozuka J."/>
            <person name="Lagercrantz U."/>
            <person name="Lin S."/>
            <person name="Lindquist E."/>
            <person name="Lipzen A."/>
            <person name="Lu C."/>
            <person name="Luna E."/>
            <person name="Martienssen R."/>
            <person name="Minamino N."/>
            <person name="Mizutani M."/>
            <person name="Mizutani M."/>
            <person name="Mochizuki N."/>
            <person name="Monte I."/>
            <person name="Mosher R."/>
            <person name="Nagasaki H."/>
            <person name="Nakagami H."/>
            <person name="Naramoto S."/>
            <person name="Nishitani K."/>
            <person name="Ohtani M."/>
            <person name="Okamoto T."/>
            <person name="Okumura M."/>
            <person name="Phillips J."/>
            <person name="Pollak B."/>
            <person name="Reinders A."/>
            <person name="Roevekamp M."/>
            <person name="Sano R."/>
            <person name="Sawa S."/>
            <person name="Schmid M."/>
            <person name="Shirakawa M."/>
            <person name="Solano R."/>
            <person name="Spunde A."/>
            <person name="Suetsugu N."/>
            <person name="Sugano S."/>
            <person name="Sugiyama A."/>
            <person name="Sun R."/>
            <person name="Suzuki Y."/>
            <person name="Takenaka M."/>
            <person name="Takezawa D."/>
            <person name="Tomogane H."/>
            <person name="Tsuzuki M."/>
            <person name="Ueda T."/>
            <person name="Umeda M."/>
            <person name="Ward J."/>
            <person name="Watanabe Y."/>
            <person name="Yazaki K."/>
            <person name="Yokoyama R."/>
            <person name="Yoshitake Y."/>
            <person name="Yotsui I."/>
            <person name="Zachgo S."/>
            <person name="Schmutz J."/>
        </authorList>
    </citation>
    <scope>NUCLEOTIDE SEQUENCE [LARGE SCALE GENOMIC DNA]</scope>
    <source>
        <strain evidence="4">cv. B-3</strain>
    </source>
</reference>
<feature type="compositionally biased region" description="Polar residues" evidence="1">
    <location>
        <begin position="298"/>
        <end position="308"/>
    </location>
</feature>
<dbReference type="Proteomes" id="UP000264353">
    <property type="component" value="Chromosome A10"/>
</dbReference>
<name>A0A397XHZ8_BRACM</name>
<feature type="compositionally biased region" description="Basic and acidic residues" evidence="1">
    <location>
        <begin position="277"/>
        <end position="290"/>
    </location>
</feature>
<dbReference type="EMBL" id="CM010637">
    <property type="protein sequence ID" value="RID40289.1"/>
    <property type="molecule type" value="Genomic_DNA"/>
</dbReference>
<feature type="compositionally biased region" description="Polar residues" evidence="1">
    <location>
        <begin position="433"/>
        <end position="443"/>
    </location>
</feature>
<evidence type="ECO:0000259" key="2">
    <source>
        <dbReference type="Pfam" id="PF14111"/>
    </source>
</evidence>
<dbReference type="InterPro" id="IPR025558">
    <property type="entry name" value="DUF4283"/>
</dbReference>
<gene>
    <name evidence="3" type="ORF">BRARA_J00347</name>
</gene>